<reference evidence="1" key="2">
    <citation type="submission" date="2025-09" db="UniProtKB">
        <authorList>
            <consortium name="EnsemblPlants"/>
        </authorList>
    </citation>
    <scope>IDENTIFICATION</scope>
</reference>
<proteinExistence type="predicted"/>
<keyword evidence="2" id="KW-1185">Reference proteome</keyword>
<evidence type="ECO:0000313" key="2">
    <source>
        <dbReference type="Proteomes" id="UP001732700"/>
    </source>
</evidence>
<name>A0ACD5TS50_AVESA</name>
<evidence type="ECO:0000313" key="1">
    <source>
        <dbReference type="EnsemblPlants" id="AVESA.00010b.r2.1CG0115950.1.CDS"/>
    </source>
</evidence>
<dbReference type="EnsemblPlants" id="AVESA.00010b.r2.1CG0115950.1">
    <property type="protein sequence ID" value="AVESA.00010b.r2.1CG0115950.1.CDS"/>
    <property type="gene ID" value="AVESA.00010b.r2.1CG0115950"/>
</dbReference>
<reference evidence="1" key="1">
    <citation type="submission" date="2021-05" db="EMBL/GenBank/DDBJ databases">
        <authorList>
            <person name="Scholz U."/>
            <person name="Mascher M."/>
            <person name="Fiebig A."/>
        </authorList>
    </citation>
    <scope>NUCLEOTIDE SEQUENCE [LARGE SCALE GENOMIC DNA]</scope>
</reference>
<organism evidence="1 2">
    <name type="scientific">Avena sativa</name>
    <name type="common">Oat</name>
    <dbReference type="NCBI Taxonomy" id="4498"/>
    <lineage>
        <taxon>Eukaryota</taxon>
        <taxon>Viridiplantae</taxon>
        <taxon>Streptophyta</taxon>
        <taxon>Embryophyta</taxon>
        <taxon>Tracheophyta</taxon>
        <taxon>Spermatophyta</taxon>
        <taxon>Magnoliopsida</taxon>
        <taxon>Liliopsida</taxon>
        <taxon>Poales</taxon>
        <taxon>Poaceae</taxon>
        <taxon>BOP clade</taxon>
        <taxon>Pooideae</taxon>
        <taxon>Poodae</taxon>
        <taxon>Poeae</taxon>
        <taxon>Poeae Chloroplast Group 1 (Aveneae type)</taxon>
        <taxon>Aveninae</taxon>
        <taxon>Avena</taxon>
    </lineage>
</organism>
<sequence>MGTIPFVVASKCLTKLGQLIEDEVAMTLSVKKDIKRLKKNLEHFSAVREDAEALALEDRWIETWWNNMNDAMFDVEVIVDLVMVHSQKLLLPPRSVCCSQSMVSCLGELPFNHKVARRIKEINQKLDEIKINTEMFSLGRTSLEQFHVTTVDRNKTSPIDEPEIVGRQIKQSVDEIVKVIVSSFQENTSSVLGIHGMGGIGKTTLAQKIYNEQKIRDKFQVHIWLCISHNCTEIGLIKQAIRMAGGNCDQLEFKEELLPLLMETIKGKNVFLVLDDMWQSDVWIYLLLSPFMRALNFHVLVTTRDELVLGQMNAKHIHEVNTMNCHDGLELLMKKSFQPYEQISEFRNVGYEIVKKCDGLPLAIKVVAGLLSTQRTIAEWKSIRDRNWSIRGLPKDIGAPLYLSYSNLPPELKQCFLWCALLPPNFPIQRDAVAYWWVAEGFVRKEHELSMHKTAEGYYLELVRRNLLQSIPEIVDKGVSTMHDLLRTLGKFLTKNHSLSMDGESNGAISNLRRLGISDAVKEIPSLEEHKCLRSLLVFNNKNFKSVHKDIFSKLEHMRVLVLSGTSIQNIPESLGRLVLLRLLDLSHTEINKLPDSTGSLISLEYLSLLGCHKLDSLPAGLMRLSNISFLQLEHNAINHVPKGIAKFQQLYNLKGVFEGGTGFKLDELRCLPNIQHLWIEKLEKAAAGGDLVLKDSHKLRELGLCCTVASTQERIRYQPDEVERIQQVFDMLIPSPSLEYIFVVGFPGTIFPGWLGLKPELTMPNLRHMHLNECISCSELPPVGQMPQLKYFQIQDADAIESIGTELLGKGVGNPAVFFPELEDLRIVSMHNVQSWSLETGNPCDITKGKFEQSLMPKLQRLLLSGCPKLSALPLGLSKLVDLKRIHIEGAHELREVVDLPAVVWLKVKDNKCLRKIFNLGRLQVLLAQDCPTLDQAEKLCSLKRVYMIDCPHNKEFENCLAGQGVVIHVATDGHNIFLDENLYNQTGL</sequence>
<dbReference type="Proteomes" id="UP001732700">
    <property type="component" value="Chromosome 1C"/>
</dbReference>
<accession>A0ACD5TS50</accession>
<protein>
    <submittedName>
        <fullName evidence="1">Uncharacterized protein</fullName>
    </submittedName>
</protein>